<dbReference type="InterPro" id="IPR027473">
    <property type="entry name" value="L-asparaginase_C"/>
</dbReference>
<gene>
    <name evidence="2" type="ORF">NLU14_06300</name>
</gene>
<accession>A0ABT5Y844</accession>
<dbReference type="PROSITE" id="PS51732">
    <property type="entry name" value="ASN_GLN_ASE_3"/>
    <property type="match status" value="1"/>
</dbReference>
<sequence length="147" mass="15936">MSTFRILHADALDNIITSLILASSSEVAEVCLYFRGNLLRGNRARKLKTSELDAFESPNAPLLGRGGIDLQLRHDLLLPPGKPDFQVPTFDPGAVVVLTLYPGISTALVEAALALPELKGLIIHTFGAGHRLLRQVAPRSAPVTYER</sequence>
<feature type="domain" description="L-asparaginase N-terminal" evidence="1">
    <location>
        <begin position="6"/>
        <end position="73"/>
    </location>
</feature>
<evidence type="ECO:0000313" key="3">
    <source>
        <dbReference type="Proteomes" id="UP001143391"/>
    </source>
</evidence>
<evidence type="ECO:0000259" key="1">
    <source>
        <dbReference type="Pfam" id="PF00710"/>
    </source>
</evidence>
<organism evidence="2 3">
    <name type="scientific">Marinobacter iranensis</name>
    <dbReference type="NCBI Taxonomy" id="2962607"/>
    <lineage>
        <taxon>Bacteria</taxon>
        <taxon>Pseudomonadati</taxon>
        <taxon>Pseudomonadota</taxon>
        <taxon>Gammaproteobacteria</taxon>
        <taxon>Pseudomonadales</taxon>
        <taxon>Marinobacteraceae</taxon>
        <taxon>Marinobacter</taxon>
    </lineage>
</organism>
<dbReference type="RefSeq" id="WP_275705333.1">
    <property type="nucleotide sequence ID" value="NZ_JANCMW010000002.1"/>
</dbReference>
<dbReference type="SUPFAM" id="SSF53774">
    <property type="entry name" value="Glutaminase/Asparaginase"/>
    <property type="match status" value="1"/>
</dbReference>
<dbReference type="PANTHER" id="PTHR11707:SF28">
    <property type="entry name" value="60 KDA LYSOPHOSPHOLIPASE"/>
    <property type="match status" value="1"/>
</dbReference>
<dbReference type="EMBL" id="JANCMW010000002">
    <property type="protein sequence ID" value="MDF0749837.1"/>
    <property type="molecule type" value="Genomic_DNA"/>
</dbReference>
<keyword evidence="2" id="KW-0378">Hydrolase</keyword>
<dbReference type="Pfam" id="PF00710">
    <property type="entry name" value="Asparaginase"/>
    <property type="match status" value="1"/>
</dbReference>
<dbReference type="InterPro" id="IPR037152">
    <property type="entry name" value="L-asparaginase_N_sf"/>
</dbReference>
<dbReference type="EC" id="3.5.1.1" evidence="2"/>
<dbReference type="Gene3D" id="3.40.50.1170">
    <property type="entry name" value="L-asparaginase, N-terminal domain"/>
    <property type="match status" value="1"/>
</dbReference>
<dbReference type="InterPro" id="IPR006034">
    <property type="entry name" value="Asparaginase/glutaminase-like"/>
</dbReference>
<dbReference type="PIRSF" id="PIRSF500176">
    <property type="entry name" value="L_ASNase"/>
    <property type="match status" value="1"/>
</dbReference>
<name>A0ABT5Y844_9GAMM</name>
<dbReference type="InterPro" id="IPR036152">
    <property type="entry name" value="Asp/glu_Ase-like_sf"/>
</dbReference>
<comment type="caution">
    <text evidence="2">The sequence shown here is derived from an EMBL/GenBank/DDBJ whole genome shotgun (WGS) entry which is preliminary data.</text>
</comment>
<dbReference type="GO" id="GO:0004067">
    <property type="term" value="F:asparaginase activity"/>
    <property type="evidence" value="ECO:0007669"/>
    <property type="project" value="UniProtKB-EC"/>
</dbReference>
<protein>
    <submittedName>
        <fullName evidence="2">Asparaginase domain-containing protein</fullName>
        <ecNumber evidence="2">3.5.1.1</ecNumber>
    </submittedName>
</protein>
<proteinExistence type="predicted"/>
<dbReference type="Gene3D" id="3.40.50.40">
    <property type="match status" value="1"/>
</dbReference>
<evidence type="ECO:0000313" key="2">
    <source>
        <dbReference type="EMBL" id="MDF0749837.1"/>
    </source>
</evidence>
<dbReference type="PANTHER" id="PTHR11707">
    <property type="entry name" value="L-ASPARAGINASE"/>
    <property type="match status" value="1"/>
</dbReference>
<dbReference type="PIRSF" id="PIRSF001220">
    <property type="entry name" value="L-ASNase_gatD"/>
    <property type="match status" value="1"/>
</dbReference>
<keyword evidence="3" id="KW-1185">Reference proteome</keyword>
<reference evidence="2" key="1">
    <citation type="submission" date="2022-07" db="EMBL/GenBank/DDBJ databases">
        <title>Marinobacter iranensis a new bacterium isolate from a hipersaline lake in Iran.</title>
        <authorList>
            <person name="Mohammad A.M.A."/>
            <person name="Cristina S.-P."/>
            <person name="Antonio V."/>
        </authorList>
    </citation>
    <scope>NUCLEOTIDE SEQUENCE</scope>
    <source>
        <strain evidence="2">71-i</strain>
    </source>
</reference>
<dbReference type="InterPro" id="IPR027474">
    <property type="entry name" value="L-asparaginase_N"/>
</dbReference>
<dbReference type="Proteomes" id="UP001143391">
    <property type="component" value="Unassembled WGS sequence"/>
</dbReference>